<feature type="compositionally biased region" description="Acidic residues" evidence="1">
    <location>
        <begin position="180"/>
        <end position="195"/>
    </location>
</feature>
<dbReference type="Pfam" id="PF14559">
    <property type="entry name" value="TPR_19"/>
    <property type="match status" value="1"/>
</dbReference>
<feature type="region of interest" description="Disordered" evidence="1">
    <location>
        <begin position="174"/>
        <end position="199"/>
    </location>
</feature>
<evidence type="ECO:0000313" key="3">
    <source>
        <dbReference type="Proteomes" id="UP000318336"/>
    </source>
</evidence>
<evidence type="ECO:0000313" key="2">
    <source>
        <dbReference type="EMBL" id="TQL32505.1"/>
    </source>
</evidence>
<dbReference type="Gene3D" id="1.25.40.10">
    <property type="entry name" value="Tetratricopeptide repeat domain"/>
    <property type="match status" value="1"/>
</dbReference>
<dbReference type="Pfam" id="PF14561">
    <property type="entry name" value="TPR_20"/>
    <property type="match status" value="1"/>
</dbReference>
<keyword evidence="3" id="KW-1185">Reference proteome</keyword>
<accession>A0A542X9J7</accession>
<dbReference type="Proteomes" id="UP000318336">
    <property type="component" value="Unassembled WGS sequence"/>
</dbReference>
<gene>
    <name evidence="2" type="ORF">FB554_0631</name>
</gene>
<comment type="caution">
    <text evidence="2">The sequence shown here is derived from an EMBL/GenBank/DDBJ whole genome shotgun (WGS) entry which is preliminary data.</text>
</comment>
<proteinExistence type="predicted"/>
<dbReference type="OrthoDB" id="5181746at2"/>
<dbReference type="InterPro" id="IPR011990">
    <property type="entry name" value="TPR-like_helical_dom_sf"/>
</dbReference>
<name>A0A542X9J7_9MICO</name>
<dbReference type="EMBL" id="VFOK01000001">
    <property type="protein sequence ID" value="TQL32505.1"/>
    <property type="molecule type" value="Genomic_DNA"/>
</dbReference>
<dbReference type="SUPFAM" id="SSF48452">
    <property type="entry name" value="TPR-like"/>
    <property type="match status" value="1"/>
</dbReference>
<dbReference type="AlphaFoldDB" id="A0A542X9J7"/>
<reference evidence="2 3" key="1">
    <citation type="submission" date="2019-06" db="EMBL/GenBank/DDBJ databases">
        <title>Sequencing the genomes of 1000 actinobacteria strains.</title>
        <authorList>
            <person name="Klenk H.-P."/>
        </authorList>
    </citation>
    <scope>NUCLEOTIDE SEQUENCE [LARGE SCALE GENOMIC DNA]</scope>
    <source>
        <strain evidence="2 3">DSM 24617</strain>
    </source>
</reference>
<organism evidence="2 3">
    <name type="scientific">Barrientosiimonas humi</name>
    <dbReference type="NCBI Taxonomy" id="999931"/>
    <lineage>
        <taxon>Bacteria</taxon>
        <taxon>Bacillati</taxon>
        <taxon>Actinomycetota</taxon>
        <taxon>Actinomycetes</taxon>
        <taxon>Micrococcales</taxon>
        <taxon>Dermacoccaceae</taxon>
        <taxon>Barrientosiimonas</taxon>
    </lineage>
</organism>
<protein>
    <submittedName>
        <fullName evidence="2">Putative thioredoxin</fullName>
    </submittedName>
</protein>
<evidence type="ECO:0000256" key="1">
    <source>
        <dbReference type="SAM" id="MobiDB-lite"/>
    </source>
</evidence>
<dbReference type="RefSeq" id="WP_142004591.1">
    <property type="nucleotide sequence ID" value="NZ_CAJTBP010000001.1"/>
</dbReference>
<sequence>MTQQPLNAALRGAVDLSGLANKRPDAGGAAAGAPGAGGGGGSTGGMVVEVADAQAFSSLVSASVRYPVIIALYSASQPGTRTPVDELATAVRAQGGKIQLGAVDIDRVPEVAQAFAQLGQQVAQQGQLPPGTQVTTVAFLQGQPMPLPPLPDAEAATQLVDELLKVAVANGIAGRVPDPGADEGAQDDAEGEGAEEAPLSPELQQAYDAIEAGDYAGAVTAYESALAKNPADEEARLGLGQVKLLQRTEGLDATAVRADAAADPSNLTLAAQVADLDVLGGHVEDAFSRLVDLVRTTSGDERNAVREHLVGLFDIVGASDPRVKKARTALMSALY</sequence>